<gene>
    <name evidence="1" type="ORF">METZ01_LOCUS313087</name>
</gene>
<name>A0A382NG73_9ZZZZ</name>
<protein>
    <recommendedName>
        <fullName evidence="2">Peptidase M15A C-terminal domain-containing protein</fullName>
    </recommendedName>
</protein>
<sequence>DSGWVHVSYNRGSNRMQRLHTLKEDGKTVYKPNLIE</sequence>
<organism evidence="1">
    <name type="scientific">marine metagenome</name>
    <dbReference type="NCBI Taxonomy" id="408172"/>
    <lineage>
        <taxon>unclassified sequences</taxon>
        <taxon>metagenomes</taxon>
        <taxon>ecological metagenomes</taxon>
    </lineage>
</organism>
<dbReference type="EMBL" id="UINC01100289">
    <property type="protein sequence ID" value="SVC60233.1"/>
    <property type="molecule type" value="Genomic_DNA"/>
</dbReference>
<dbReference type="AlphaFoldDB" id="A0A382NG73"/>
<evidence type="ECO:0008006" key="2">
    <source>
        <dbReference type="Google" id="ProtNLM"/>
    </source>
</evidence>
<evidence type="ECO:0000313" key="1">
    <source>
        <dbReference type="EMBL" id="SVC60233.1"/>
    </source>
</evidence>
<reference evidence="1" key="1">
    <citation type="submission" date="2018-05" db="EMBL/GenBank/DDBJ databases">
        <authorList>
            <person name="Lanie J.A."/>
            <person name="Ng W.-L."/>
            <person name="Kazmierczak K.M."/>
            <person name="Andrzejewski T.M."/>
            <person name="Davidsen T.M."/>
            <person name="Wayne K.J."/>
            <person name="Tettelin H."/>
            <person name="Glass J.I."/>
            <person name="Rusch D."/>
            <person name="Podicherti R."/>
            <person name="Tsui H.-C.T."/>
            <person name="Winkler M.E."/>
        </authorList>
    </citation>
    <scope>NUCLEOTIDE SEQUENCE</scope>
</reference>
<feature type="non-terminal residue" evidence="1">
    <location>
        <position position="1"/>
    </location>
</feature>
<accession>A0A382NG73</accession>
<proteinExistence type="predicted"/>